<evidence type="ECO:0000313" key="11">
    <source>
        <dbReference type="EMBL" id="AFC98866.1"/>
    </source>
</evidence>
<comment type="subcellular location">
    <subcellularLocation>
        <location evidence="1 9">Cytoplasm</location>
    </subcellularLocation>
</comment>
<dbReference type="eggNOG" id="arCOG00038">
    <property type="taxonomic scope" value="Archaea"/>
</dbReference>
<dbReference type="GO" id="GO:0004810">
    <property type="term" value="F:CCA tRNA nucleotidyltransferase activity"/>
    <property type="evidence" value="ECO:0007669"/>
    <property type="project" value="InterPro"/>
</dbReference>
<dbReference type="Pfam" id="PF02926">
    <property type="entry name" value="THUMP"/>
    <property type="match status" value="1"/>
</dbReference>
<protein>
    <recommendedName>
        <fullName evidence="9">Probable tRNA sulfurtransferase</fullName>
        <ecNumber evidence="9">2.8.1.4</ecNumber>
    </recommendedName>
    <alternativeName>
        <fullName evidence="9">Sulfur carrier protein ThiS sulfurtransferase</fullName>
    </alternativeName>
    <alternativeName>
        <fullName evidence="9">Thiamine biosynthesis protein ThiI</fullName>
    </alternativeName>
    <alternativeName>
        <fullName evidence="9">tRNA 4-thiouridine synthase</fullName>
    </alternativeName>
</protein>
<dbReference type="GO" id="GO:0052837">
    <property type="term" value="P:thiazole biosynthetic process"/>
    <property type="evidence" value="ECO:0007669"/>
    <property type="project" value="TreeGrafter"/>
</dbReference>
<comment type="catalytic activity">
    <reaction evidence="9">
        <text>[ThiI sulfur-carrier protein]-S-sulfanyl-L-cysteine + a uridine in tRNA + 2 reduced [2Fe-2S]-[ferredoxin] + ATP + H(+) = [ThiI sulfur-carrier protein]-L-cysteine + a 4-thiouridine in tRNA + 2 oxidized [2Fe-2S]-[ferredoxin] + AMP + diphosphate</text>
        <dbReference type="Rhea" id="RHEA:24176"/>
        <dbReference type="Rhea" id="RHEA-COMP:10000"/>
        <dbReference type="Rhea" id="RHEA-COMP:10001"/>
        <dbReference type="Rhea" id="RHEA-COMP:13337"/>
        <dbReference type="Rhea" id="RHEA-COMP:13338"/>
        <dbReference type="Rhea" id="RHEA-COMP:13339"/>
        <dbReference type="Rhea" id="RHEA-COMP:13340"/>
        <dbReference type="ChEBI" id="CHEBI:15378"/>
        <dbReference type="ChEBI" id="CHEBI:29950"/>
        <dbReference type="ChEBI" id="CHEBI:30616"/>
        <dbReference type="ChEBI" id="CHEBI:33019"/>
        <dbReference type="ChEBI" id="CHEBI:33737"/>
        <dbReference type="ChEBI" id="CHEBI:33738"/>
        <dbReference type="ChEBI" id="CHEBI:61963"/>
        <dbReference type="ChEBI" id="CHEBI:65315"/>
        <dbReference type="ChEBI" id="CHEBI:136798"/>
        <dbReference type="ChEBI" id="CHEBI:456215"/>
        <dbReference type="EC" id="2.8.1.4"/>
    </reaction>
</comment>
<evidence type="ECO:0000256" key="1">
    <source>
        <dbReference type="ARBA" id="ARBA00004496"/>
    </source>
</evidence>
<dbReference type="Gene3D" id="3.40.50.620">
    <property type="entry name" value="HUPs"/>
    <property type="match status" value="1"/>
</dbReference>
<keyword evidence="8 9" id="KW-0784">Thiamine biosynthesis</keyword>
<dbReference type="STRING" id="1041930.Mtc_0093"/>
<proteinExistence type="inferred from homology"/>
<dbReference type="HOGENOM" id="CLU_037952_4_0_2"/>
<evidence type="ECO:0000259" key="10">
    <source>
        <dbReference type="PROSITE" id="PS51165"/>
    </source>
</evidence>
<keyword evidence="6 9" id="KW-0067">ATP-binding</keyword>
<dbReference type="SUPFAM" id="SSF52402">
    <property type="entry name" value="Adenine nucleotide alpha hydrolases-like"/>
    <property type="match status" value="1"/>
</dbReference>
<keyword evidence="12" id="KW-1185">Reference proteome</keyword>
<keyword evidence="7 9" id="KW-0694">RNA-binding</keyword>
<evidence type="ECO:0000256" key="4">
    <source>
        <dbReference type="ARBA" id="ARBA00022679"/>
    </source>
</evidence>
<dbReference type="InterPro" id="IPR020536">
    <property type="entry name" value="ThiI_AANH"/>
</dbReference>
<dbReference type="NCBIfam" id="TIGR00342">
    <property type="entry name" value="tRNA uracil 4-sulfurtransferase ThiI"/>
    <property type="match status" value="1"/>
</dbReference>
<dbReference type="InterPro" id="IPR014729">
    <property type="entry name" value="Rossmann-like_a/b/a_fold"/>
</dbReference>
<dbReference type="EC" id="2.8.1.4" evidence="9"/>
<comment type="similarity">
    <text evidence="9">Belongs to the ThiI family.</text>
</comment>
<evidence type="ECO:0000256" key="8">
    <source>
        <dbReference type="ARBA" id="ARBA00022977"/>
    </source>
</evidence>
<feature type="binding site" evidence="9">
    <location>
        <position position="271"/>
    </location>
    <ligand>
        <name>ATP</name>
        <dbReference type="ChEBI" id="CHEBI:30616"/>
    </ligand>
</feature>
<keyword evidence="2 9" id="KW-0963">Cytoplasm</keyword>
<feature type="binding site" evidence="9">
    <location>
        <position position="302"/>
    </location>
    <ligand>
        <name>ATP</name>
        <dbReference type="ChEBI" id="CHEBI:30616"/>
    </ligand>
</feature>
<evidence type="ECO:0000256" key="7">
    <source>
        <dbReference type="ARBA" id="ARBA00022884"/>
    </source>
</evidence>
<evidence type="ECO:0000256" key="2">
    <source>
        <dbReference type="ARBA" id="ARBA00022490"/>
    </source>
</evidence>
<dbReference type="GO" id="GO:0009228">
    <property type="term" value="P:thiamine biosynthetic process"/>
    <property type="evidence" value="ECO:0007669"/>
    <property type="project" value="UniProtKB-KW"/>
</dbReference>
<feature type="binding site" evidence="9">
    <location>
        <begin position="187"/>
        <end position="188"/>
    </location>
    <ligand>
        <name>ATP</name>
        <dbReference type="ChEBI" id="CHEBI:30616"/>
    </ligand>
</feature>
<dbReference type="InterPro" id="IPR054173">
    <property type="entry name" value="ThiI_fer"/>
</dbReference>
<feature type="domain" description="THUMP" evidence="10">
    <location>
        <begin position="64"/>
        <end position="171"/>
    </location>
</feature>
<organism evidence="11 12">
    <name type="scientific">Methanocella conradii (strain DSM 24694 / JCM 17849 / CGMCC 1.5162 / HZ254)</name>
    <dbReference type="NCBI Taxonomy" id="1041930"/>
    <lineage>
        <taxon>Archaea</taxon>
        <taxon>Methanobacteriati</taxon>
        <taxon>Methanobacteriota</taxon>
        <taxon>Stenosarchaea group</taxon>
        <taxon>Methanomicrobia</taxon>
        <taxon>Methanocellales</taxon>
        <taxon>Methanocellaceae</taxon>
        <taxon>Methanocella</taxon>
    </lineage>
</organism>
<comment type="pathway">
    <text evidence="9">Cofactor biosynthesis; thiamine diphosphate biosynthesis.</text>
</comment>
<evidence type="ECO:0000313" key="12">
    <source>
        <dbReference type="Proteomes" id="UP000005233"/>
    </source>
</evidence>
<dbReference type="GO" id="GO:0009229">
    <property type="term" value="P:thiamine diphosphate biosynthetic process"/>
    <property type="evidence" value="ECO:0007669"/>
    <property type="project" value="UniProtKB-UniRule"/>
</dbReference>
<dbReference type="CDD" id="cd11716">
    <property type="entry name" value="THUMP_ThiI"/>
    <property type="match status" value="1"/>
</dbReference>
<evidence type="ECO:0000256" key="9">
    <source>
        <dbReference type="HAMAP-Rule" id="MF_00021"/>
    </source>
</evidence>
<dbReference type="HAMAP" id="MF_00021">
    <property type="entry name" value="ThiI"/>
    <property type="match status" value="1"/>
</dbReference>
<dbReference type="InterPro" id="IPR050102">
    <property type="entry name" value="tRNA_sulfurtransferase_ThiI"/>
</dbReference>
<dbReference type="GO" id="GO:0000049">
    <property type="term" value="F:tRNA binding"/>
    <property type="evidence" value="ECO:0007669"/>
    <property type="project" value="UniProtKB-UniRule"/>
</dbReference>
<comment type="function">
    <text evidence="9">Catalyzes the ATP-dependent transfer of a sulfur to tRNA to produce 4-thiouridine in position 8 of tRNAs, which functions as a near-UV photosensor. Also catalyzes the transfer of sulfur to the sulfur carrier protein ThiS, forming ThiS-thiocarboxylate. This is a step in the synthesis of thiazole, in the thiamine biosynthesis pathway. The sulfur is donated as persulfide by IscS.</text>
</comment>
<sequence length="391" mass="43312">MLGCMEYGHVMVRYGEIGIKSEQVRRKYERLLVKNIEAMLSENGVGFNGVSRERGRIFVESRDARAAEVVSRVFGVVSASPVAVTGTDIKEVCGMAAEMGRDIIGEGQSFAIRARRAGEYPYTSQEIGRICGDAVFEAVKDRNPRVDLKSPDHEIFVEVRDRSYVFSEVVKGVGGMPLGSQGRMVALVSGGIDSPVAAWLMMRRGCNIIPVFFNNGEFSDKAYTERAMDAIKKLKEWAPGHNFKVYEVPHGDTLREFIGRGNVKYTCVFCKHMMYRTAVEIAKREGAHGIITGSSLGQVASQTSDNLMIEHYMIDFPIYHPLIGFDKDEIVALARRIGTYDISVRPASCCRAVPAHPSIHGRLEEVKRIEGEFDVDGLVEKELAGTAVTML</sequence>
<dbReference type="InterPro" id="IPR004114">
    <property type="entry name" value="THUMP_dom"/>
</dbReference>
<gene>
    <name evidence="11" type="primary">thiI-1</name>
    <name evidence="9" type="synonym">thiI</name>
    <name evidence="11" type="ordered locus">Mtc_0093</name>
</gene>
<dbReference type="InterPro" id="IPR003720">
    <property type="entry name" value="tRNA_STrfase"/>
</dbReference>
<dbReference type="SUPFAM" id="SSF143437">
    <property type="entry name" value="THUMP domain-like"/>
    <property type="match status" value="1"/>
</dbReference>
<feature type="binding site" evidence="9">
    <location>
        <position position="293"/>
    </location>
    <ligand>
        <name>ATP</name>
        <dbReference type="ChEBI" id="CHEBI:30616"/>
    </ligand>
</feature>
<dbReference type="InterPro" id="IPR049962">
    <property type="entry name" value="THUMP_ThiI"/>
</dbReference>
<dbReference type="CDD" id="cd01712">
    <property type="entry name" value="PPase_ThiI"/>
    <property type="match status" value="1"/>
</dbReference>
<comment type="caution">
    <text evidence="9">Lacks conserved residue(s) required for the propagation of feature annotation.</text>
</comment>
<evidence type="ECO:0000256" key="5">
    <source>
        <dbReference type="ARBA" id="ARBA00022741"/>
    </source>
</evidence>
<dbReference type="GO" id="GO:0005524">
    <property type="term" value="F:ATP binding"/>
    <property type="evidence" value="ECO:0007669"/>
    <property type="project" value="UniProtKB-UniRule"/>
</dbReference>
<dbReference type="InterPro" id="IPR049961">
    <property type="entry name" value="ThiI_N"/>
</dbReference>
<dbReference type="KEGG" id="mez:Mtc_0093"/>
<dbReference type="EMBL" id="CP003243">
    <property type="protein sequence ID" value="AFC98866.1"/>
    <property type="molecule type" value="Genomic_DNA"/>
</dbReference>
<dbReference type="PANTHER" id="PTHR43209">
    <property type="entry name" value="TRNA SULFURTRANSFERASE"/>
    <property type="match status" value="1"/>
</dbReference>
<dbReference type="GO" id="GO:0005829">
    <property type="term" value="C:cytosol"/>
    <property type="evidence" value="ECO:0007669"/>
    <property type="project" value="TreeGrafter"/>
</dbReference>
<dbReference type="AlphaFoldDB" id="H8I5H2"/>
<keyword evidence="3 9" id="KW-0820">tRNA-binding</keyword>
<keyword evidence="4 9" id="KW-0808">Transferase</keyword>
<dbReference type="PROSITE" id="PS51165">
    <property type="entry name" value="THUMP"/>
    <property type="match status" value="1"/>
</dbReference>
<keyword evidence="5 9" id="KW-0547">Nucleotide-binding</keyword>
<dbReference type="Pfam" id="PF02568">
    <property type="entry name" value="ThiI"/>
    <property type="match status" value="1"/>
</dbReference>
<accession>H8I5H2</accession>
<reference evidence="11 12" key="1">
    <citation type="journal article" date="2012" name="J. Bacteriol.">
        <title>Complete genome sequence of a thermophilic methanogen, Methanocella conradii HZ254, isolated from Chinese rice field soil.</title>
        <authorList>
            <person name="Lu Z."/>
            <person name="Lu Y."/>
        </authorList>
    </citation>
    <scope>NUCLEOTIDE SEQUENCE [LARGE SCALE GENOMIC DNA]</scope>
    <source>
        <strain evidence="12">DSM 24694 / JCM 17849 / CGMCC 1.5162 / HZ254</strain>
    </source>
</reference>
<dbReference type="FunFam" id="3.40.50.620:FF:000053">
    <property type="entry name" value="Probable tRNA sulfurtransferase"/>
    <property type="match status" value="1"/>
</dbReference>
<dbReference type="Gene3D" id="3.30.2130.30">
    <property type="match status" value="1"/>
</dbReference>
<name>H8I5H2_METCZ</name>
<comment type="catalytic activity">
    <reaction evidence="9">
        <text>[ThiS sulfur-carrier protein]-C-terminal Gly-Gly-AMP + S-sulfanyl-L-cysteinyl-[cysteine desulfurase] + AH2 = [ThiS sulfur-carrier protein]-C-terminal-Gly-aminoethanethioate + L-cysteinyl-[cysteine desulfurase] + A + AMP + 2 H(+)</text>
        <dbReference type="Rhea" id="RHEA:43340"/>
        <dbReference type="Rhea" id="RHEA-COMP:12157"/>
        <dbReference type="Rhea" id="RHEA-COMP:12158"/>
        <dbReference type="Rhea" id="RHEA-COMP:12910"/>
        <dbReference type="Rhea" id="RHEA-COMP:19908"/>
        <dbReference type="ChEBI" id="CHEBI:13193"/>
        <dbReference type="ChEBI" id="CHEBI:15378"/>
        <dbReference type="ChEBI" id="CHEBI:17499"/>
        <dbReference type="ChEBI" id="CHEBI:29950"/>
        <dbReference type="ChEBI" id="CHEBI:61963"/>
        <dbReference type="ChEBI" id="CHEBI:90618"/>
        <dbReference type="ChEBI" id="CHEBI:232372"/>
        <dbReference type="ChEBI" id="CHEBI:456215"/>
    </reaction>
</comment>
<evidence type="ECO:0000256" key="3">
    <source>
        <dbReference type="ARBA" id="ARBA00022555"/>
    </source>
</evidence>
<dbReference type="SMART" id="SM00981">
    <property type="entry name" value="THUMP"/>
    <property type="match status" value="1"/>
</dbReference>
<dbReference type="GO" id="GO:0140741">
    <property type="term" value="F:tRNA-uracil-4 sulfurtransferase activity"/>
    <property type="evidence" value="ECO:0007669"/>
    <property type="project" value="UniProtKB-EC"/>
</dbReference>
<dbReference type="GO" id="GO:0002937">
    <property type="term" value="P:tRNA 4-thiouridine biosynthesis"/>
    <property type="evidence" value="ECO:0007669"/>
    <property type="project" value="TreeGrafter"/>
</dbReference>
<dbReference type="Proteomes" id="UP000005233">
    <property type="component" value="Chromosome"/>
</dbReference>
<dbReference type="PANTHER" id="PTHR43209:SF1">
    <property type="entry name" value="TRNA SULFURTRANSFERASE"/>
    <property type="match status" value="1"/>
</dbReference>
<dbReference type="UniPathway" id="UPA00060"/>
<evidence type="ECO:0000256" key="6">
    <source>
        <dbReference type="ARBA" id="ARBA00022840"/>
    </source>
</evidence>
<dbReference type="Pfam" id="PF22025">
    <property type="entry name" value="ThiI_fer"/>
    <property type="match status" value="1"/>
</dbReference>